<dbReference type="Proteomes" id="UP000284772">
    <property type="component" value="Unassembled WGS sequence"/>
</dbReference>
<sequence length="290" mass="33941">MVSIITVNYNGWKDTCDLIASLKQFETYPYEVIVVDNASCGDDVKQIRLAYPDVIVLSSERNLGFAGGNNLGYQYAKGDYIFFLNNDMVVKEPMLAPMVAKLKNDDYAGVSPCIIYLYKPERIQYYGYKDMTSITLKHTTESFDFTRRDCFLQPKETEVLHGGAMMVRRDVIIKVGVMTEIYFLFYEEFDWSRRLREAGYKLFYEPTSVVYHKESMTIKPQTPIREYYLTRSRMIYARRNCKGWRKLLSCFYQCFAVLPKKTLSYACKRRFDLILAVWKGTFHGLINPLK</sequence>
<evidence type="ECO:0000313" key="10">
    <source>
        <dbReference type="Proteomes" id="UP000291191"/>
    </source>
</evidence>
<dbReference type="Pfam" id="PF00535">
    <property type="entry name" value="Glycos_transf_2"/>
    <property type="match status" value="1"/>
</dbReference>
<dbReference type="GO" id="GO:0016757">
    <property type="term" value="F:glycosyltransferase activity"/>
    <property type="evidence" value="ECO:0007669"/>
    <property type="project" value="UniProtKB-KW"/>
</dbReference>
<dbReference type="OrthoDB" id="9771846at2"/>
<evidence type="ECO:0000313" key="9">
    <source>
        <dbReference type="Proteomes" id="UP000286003"/>
    </source>
</evidence>
<evidence type="ECO:0000313" key="6">
    <source>
        <dbReference type="EMBL" id="RHN10690.1"/>
    </source>
</evidence>
<gene>
    <name evidence="5" type="ORF">DWX27_06055</name>
    <name evidence="6" type="ORF">DWZ32_01350</name>
    <name evidence="7" type="ORF">EAJ06_11815</name>
</gene>
<reference evidence="8 9" key="1">
    <citation type="submission" date="2018-08" db="EMBL/GenBank/DDBJ databases">
        <title>A genome reference for cultivated species of the human gut microbiota.</title>
        <authorList>
            <person name="Zou Y."/>
            <person name="Xue W."/>
            <person name="Luo G."/>
        </authorList>
    </citation>
    <scope>NUCLEOTIDE SEQUENCE [LARGE SCALE GENOMIC DNA]</scope>
    <source>
        <strain evidence="5 8">AF19-10AC</strain>
        <strain evidence="6 9">AF31-23</strain>
    </source>
</reference>
<feature type="domain" description="Glycosyltransferase 2-like" evidence="4">
    <location>
        <begin position="3"/>
        <end position="175"/>
    </location>
</feature>
<dbReference type="EMBL" id="RCXO01000014">
    <property type="protein sequence ID" value="RYT79891.1"/>
    <property type="molecule type" value="Genomic_DNA"/>
</dbReference>
<dbReference type="Proteomes" id="UP000286003">
    <property type="component" value="Unassembled WGS sequence"/>
</dbReference>
<dbReference type="AlphaFoldDB" id="A0A3E4L0C9"/>
<comment type="caution">
    <text evidence="7">The sequence shown here is derived from an EMBL/GenBank/DDBJ whole genome shotgun (WGS) entry which is preliminary data.</text>
</comment>
<dbReference type="CDD" id="cd04186">
    <property type="entry name" value="GT_2_like_c"/>
    <property type="match status" value="1"/>
</dbReference>
<evidence type="ECO:0000259" key="4">
    <source>
        <dbReference type="Pfam" id="PF00535"/>
    </source>
</evidence>
<dbReference type="Gene3D" id="3.90.550.10">
    <property type="entry name" value="Spore Coat Polysaccharide Biosynthesis Protein SpsA, Chain A"/>
    <property type="match status" value="1"/>
</dbReference>
<dbReference type="RefSeq" id="WP_115503441.1">
    <property type="nucleotide sequence ID" value="NZ_BAABZC010000002.1"/>
</dbReference>
<dbReference type="InterPro" id="IPR001173">
    <property type="entry name" value="Glyco_trans_2-like"/>
</dbReference>
<dbReference type="EMBL" id="QRQM01000001">
    <property type="protein sequence ID" value="RHN10690.1"/>
    <property type="molecule type" value="Genomic_DNA"/>
</dbReference>
<dbReference type="Proteomes" id="UP000291191">
    <property type="component" value="Unassembled WGS sequence"/>
</dbReference>
<keyword evidence="2" id="KW-0328">Glycosyltransferase</keyword>
<dbReference type="EMBL" id="QRWT01000003">
    <property type="protein sequence ID" value="RGT55878.1"/>
    <property type="molecule type" value="Genomic_DNA"/>
</dbReference>
<reference evidence="7 10" key="2">
    <citation type="journal article" date="2019" name="Science, e1252229">
        <title>Invertible promoters mediate bacterial phase variation, antibiotic resistance, and host adaptation in the gut.</title>
        <authorList>
            <person name="Jiang X."/>
            <person name="Hall A.B."/>
            <person name="Arthur T.D."/>
            <person name="Plichta D.R."/>
            <person name="Covington C.T."/>
            <person name="Poyet M."/>
            <person name="Crothers J."/>
            <person name="Moses P.L."/>
            <person name="Tolonen A.C."/>
            <person name="Vlamakis H."/>
            <person name="Alm E.J."/>
            <person name="Xavier R.J."/>
        </authorList>
    </citation>
    <scope>NUCLEOTIDE SEQUENCE [LARGE SCALE GENOMIC DNA]</scope>
    <source>
        <strain evidence="10">bf_0095</strain>
        <strain evidence="7">Bf_0095</strain>
    </source>
</reference>
<dbReference type="PANTHER" id="PTHR43179">
    <property type="entry name" value="RHAMNOSYLTRANSFERASE WBBL"/>
    <property type="match status" value="1"/>
</dbReference>
<keyword evidence="10" id="KW-1185">Reference proteome</keyword>
<evidence type="ECO:0000256" key="2">
    <source>
        <dbReference type="ARBA" id="ARBA00022676"/>
    </source>
</evidence>
<organism evidence="7 10">
    <name type="scientific">Bacteroides intestinalis</name>
    <dbReference type="NCBI Taxonomy" id="329854"/>
    <lineage>
        <taxon>Bacteria</taxon>
        <taxon>Pseudomonadati</taxon>
        <taxon>Bacteroidota</taxon>
        <taxon>Bacteroidia</taxon>
        <taxon>Bacteroidales</taxon>
        <taxon>Bacteroidaceae</taxon>
        <taxon>Bacteroides</taxon>
    </lineage>
</organism>
<evidence type="ECO:0000256" key="1">
    <source>
        <dbReference type="ARBA" id="ARBA00006739"/>
    </source>
</evidence>
<evidence type="ECO:0000313" key="7">
    <source>
        <dbReference type="EMBL" id="RYT79891.1"/>
    </source>
</evidence>
<proteinExistence type="inferred from homology"/>
<keyword evidence="3 7" id="KW-0808">Transferase</keyword>
<dbReference type="SUPFAM" id="SSF53448">
    <property type="entry name" value="Nucleotide-diphospho-sugar transferases"/>
    <property type="match status" value="1"/>
</dbReference>
<evidence type="ECO:0000313" key="8">
    <source>
        <dbReference type="Proteomes" id="UP000284772"/>
    </source>
</evidence>
<dbReference type="InterPro" id="IPR029044">
    <property type="entry name" value="Nucleotide-diphossugar_trans"/>
</dbReference>
<evidence type="ECO:0000313" key="5">
    <source>
        <dbReference type="EMBL" id="RGT55878.1"/>
    </source>
</evidence>
<protein>
    <submittedName>
        <fullName evidence="7">Glycosyltransferase family 2 protein</fullName>
    </submittedName>
</protein>
<name>A0A3E4L0C9_9BACE</name>
<comment type="similarity">
    <text evidence="1">Belongs to the glycosyltransferase 2 family.</text>
</comment>
<evidence type="ECO:0000256" key="3">
    <source>
        <dbReference type="ARBA" id="ARBA00022679"/>
    </source>
</evidence>
<accession>A0A3E4L0C9</accession>
<dbReference type="PANTHER" id="PTHR43179:SF12">
    <property type="entry name" value="GALACTOFURANOSYLTRANSFERASE GLFT2"/>
    <property type="match status" value="1"/>
</dbReference>